<protein>
    <submittedName>
        <fullName evidence="2">Uncharacterized protein</fullName>
    </submittedName>
</protein>
<dbReference type="Proteomes" id="UP000002357">
    <property type="component" value="Chromosome"/>
</dbReference>
<proteinExistence type="predicted"/>
<organism evidence="2 3">
    <name type="scientific">Streptomyces clavuligerus</name>
    <dbReference type="NCBI Taxonomy" id="1901"/>
    <lineage>
        <taxon>Bacteria</taxon>
        <taxon>Bacillati</taxon>
        <taxon>Actinomycetota</taxon>
        <taxon>Actinomycetes</taxon>
        <taxon>Kitasatosporales</taxon>
        <taxon>Streptomycetaceae</taxon>
        <taxon>Streptomyces</taxon>
    </lineage>
</organism>
<feature type="region of interest" description="Disordered" evidence="1">
    <location>
        <begin position="1"/>
        <end position="26"/>
    </location>
</feature>
<reference evidence="2 3" key="1">
    <citation type="journal article" date="2010" name="Genome Biol. Evol.">
        <title>The sequence of a 1.8-mb bacterial linear plasmid reveals a rich evolutionary reservoir of secondary metabolic pathways.</title>
        <authorList>
            <person name="Medema M.H."/>
            <person name="Trefzer A."/>
            <person name="Kovalchuk A."/>
            <person name="van den Berg M."/>
            <person name="Mueller U."/>
            <person name="Heijne W."/>
            <person name="Wu L."/>
            <person name="Alam M.T."/>
            <person name="Ronning C.M."/>
            <person name="Nierman W.C."/>
            <person name="Bovenberg R.A.L."/>
            <person name="Breitling R."/>
            <person name="Takano E."/>
        </authorList>
    </citation>
    <scope>NUCLEOTIDE SEQUENCE [LARGE SCALE GENOMIC DNA]</scope>
    <source>
        <strain evidence="3">ATCC 27064 / DSM 738 / JCM 4710 / NBRC 13307 / NCIMB 12785 / NRRL 3585 / VKM Ac-602</strain>
    </source>
</reference>
<dbReference type="EMBL" id="CM000913">
    <property type="protein sequence ID" value="EFG05405.1"/>
    <property type="molecule type" value="Genomic_DNA"/>
</dbReference>
<accession>E2Q873</accession>
<evidence type="ECO:0000313" key="3">
    <source>
        <dbReference type="Proteomes" id="UP000002357"/>
    </source>
</evidence>
<dbReference type="AlphaFoldDB" id="E2Q873"/>
<keyword evidence="3" id="KW-1185">Reference proteome</keyword>
<evidence type="ECO:0000313" key="2">
    <source>
        <dbReference type="EMBL" id="EFG05405.1"/>
    </source>
</evidence>
<evidence type="ECO:0000256" key="1">
    <source>
        <dbReference type="SAM" id="MobiDB-lite"/>
    </source>
</evidence>
<gene>
    <name evidence="2" type="ORF">SCLAV_0329</name>
</gene>
<sequence length="154" mass="16994">MVRVLRGPGRPGAVPLIRGHDQGDRDGMCQGAERRDRARYGGGCGPRAAERGRAGWGDTLTSWTWGAWRRTRASAHRKLVQTNRQWAGTERLSGRTARQGLVAGVRRVWTSDLCAPCVGARCCRPVRAPRVRLADTMERSLSTGGTACRWRLSQ</sequence>
<name>E2Q873_STRCL</name>